<sequence>MEALTAVKPLKPLKPRGKSDKFWRTLFQQKYLYLMSIPFVIWVFVFNYIPIWGWTMAFQRYRPGKSFMKQEWVGLDNFRELFHDERFYMALKNTLAMSFMGLFAGFTIPILFALLLNELRRQMFKRIVQTVSYLPHFVSWVVVAGIINKMMSIDGGINGLLMNLHIIAEPIQFLAKADWFWGIVTASDVWKETGWNSIIYLAAMTGIDPELYEAARVDGAARIRQMWHITLPGIRTTIIILLIMSIGNLINIGFEKQFLLSNPIVADKAETLDLYALNYGLQLGRYSFGTAINIFNSVVAVILLFTANTIFKRTSKESIM</sequence>
<evidence type="ECO:0000313" key="9">
    <source>
        <dbReference type="Proteomes" id="UP000054709"/>
    </source>
</evidence>
<dbReference type="Pfam" id="PF00528">
    <property type="entry name" value="BPD_transp_1"/>
    <property type="match status" value="1"/>
</dbReference>
<feature type="transmembrane region" description="Helical" evidence="6">
    <location>
        <begin position="232"/>
        <end position="254"/>
    </location>
</feature>
<evidence type="ECO:0000313" key="8">
    <source>
        <dbReference type="EMBL" id="KTD84672.1"/>
    </source>
</evidence>
<dbReference type="Proteomes" id="UP000054709">
    <property type="component" value="Unassembled WGS sequence"/>
</dbReference>
<feature type="transmembrane region" description="Helical" evidence="6">
    <location>
        <begin position="286"/>
        <end position="311"/>
    </location>
</feature>
<evidence type="ECO:0000256" key="6">
    <source>
        <dbReference type="RuleBase" id="RU363032"/>
    </source>
</evidence>
<organism evidence="8 9">
    <name type="scientific">Paenibacillus etheri</name>
    <dbReference type="NCBI Taxonomy" id="1306852"/>
    <lineage>
        <taxon>Bacteria</taxon>
        <taxon>Bacillati</taxon>
        <taxon>Bacillota</taxon>
        <taxon>Bacilli</taxon>
        <taxon>Bacillales</taxon>
        <taxon>Paenibacillaceae</taxon>
        <taxon>Paenibacillus</taxon>
    </lineage>
</organism>
<comment type="subcellular location">
    <subcellularLocation>
        <location evidence="6">Cell membrane</location>
        <topology evidence="6">Multi-pass membrane protein</topology>
    </subcellularLocation>
    <subcellularLocation>
        <location evidence="1">Membrane</location>
        <topology evidence="1">Multi-pass membrane protein</topology>
    </subcellularLocation>
</comment>
<dbReference type="RefSeq" id="WP_060625380.1">
    <property type="nucleotide sequence ID" value="NZ_LCZJ02000033.1"/>
</dbReference>
<keyword evidence="5 6" id="KW-0472">Membrane</keyword>
<dbReference type="PANTHER" id="PTHR43496:SF1">
    <property type="entry name" value="POLYGALACTURONAN_RHAMNOGALACTURONAN TRANSPORT SYSTEM PERMEASE PROTEIN YTEP"/>
    <property type="match status" value="1"/>
</dbReference>
<accession>A0A0W1ATT9</accession>
<reference evidence="8 9" key="1">
    <citation type="journal article" date="2015" name="Int. Biodeterior. Biodegradation">
        <title>Physiological and genetic screening methods for the isolation of methyl tert-butyl ether-degrading bacteria for bioremediation purposes.</title>
        <authorList>
            <person name="Guisado I.M."/>
            <person name="Purswani J."/>
            <person name="Gonzalez Lopez J."/>
            <person name="Pozo C."/>
        </authorList>
    </citation>
    <scope>NUCLEOTIDE SEQUENCE [LARGE SCALE GENOMIC DNA]</scope>
    <source>
        <strain evidence="8 9">SH7</strain>
    </source>
</reference>
<evidence type="ECO:0000256" key="5">
    <source>
        <dbReference type="ARBA" id="ARBA00023136"/>
    </source>
</evidence>
<evidence type="ECO:0000256" key="2">
    <source>
        <dbReference type="ARBA" id="ARBA00022448"/>
    </source>
</evidence>
<dbReference type="AlphaFoldDB" id="A0A0W1ATT9"/>
<dbReference type="CDD" id="cd06261">
    <property type="entry name" value="TM_PBP2"/>
    <property type="match status" value="1"/>
</dbReference>
<feature type="domain" description="ABC transmembrane type-1" evidence="7">
    <location>
        <begin position="91"/>
        <end position="307"/>
    </location>
</feature>
<dbReference type="GO" id="GO:0055085">
    <property type="term" value="P:transmembrane transport"/>
    <property type="evidence" value="ECO:0007669"/>
    <property type="project" value="InterPro"/>
</dbReference>
<name>A0A0W1ATT9_9BACL</name>
<feature type="transmembrane region" description="Helical" evidence="6">
    <location>
        <begin position="31"/>
        <end position="51"/>
    </location>
</feature>
<dbReference type="SUPFAM" id="SSF161098">
    <property type="entry name" value="MetI-like"/>
    <property type="match status" value="1"/>
</dbReference>
<keyword evidence="3 6" id="KW-0812">Transmembrane</keyword>
<keyword evidence="4 6" id="KW-1133">Transmembrane helix</keyword>
<dbReference type="PANTHER" id="PTHR43496">
    <property type="entry name" value="PROTEIN LPLB"/>
    <property type="match status" value="1"/>
</dbReference>
<evidence type="ECO:0000256" key="1">
    <source>
        <dbReference type="ARBA" id="ARBA00004141"/>
    </source>
</evidence>
<dbReference type="PROSITE" id="PS50928">
    <property type="entry name" value="ABC_TM1"/>
    <property type="match status" value="1"/>
</dbReference>
<keyword evidence="9" id="KW-1185">Reference proteome</keyword>
<evidence type="ECO:0000256" key="3">
    <source>
        <dbReference type="ARBA" id="ARBA00022692"/>
    </source>
</evidence>
<gene>
    <name evidence="8" type="ORF">UQ64_23760</name>
</gene>
<feature type="transmembrane region" description="Helical" evidence="6">
    <location>
        <begin position="95"/>
        <end position="116"/>
    </location>
</feature>
<dbReference type="Gene3D" id="1.10.3720.10">
    <property type="entry name" value="MetI-like"/>
    <property type="match status" value="1"/>
</dbReference>
<protein>
    <submittedName>
        <fullName evidence="8">Protein lplB</fullName>
    </submittedName>
</protein>
<comment type="caution">
    <text evidence="8">The sequence shown here is derived from an EMBL/GenBank/DDBJ whole genome shotgun (WGS) entry which is preliminary data.</text>
</comment>
<dbReference type="GO" id="GO:0005886">
    <property type="term" value="C:plasma membrane"/>
    <property type="evidence" value="ECO:0007669"/>
    <property type="project" value="UniProtKB-SubCell"/>
</dbReference>
<keyword evidence="2 6" id="KW-0813">Transport</keyword>
<dbReference type="EMBL" id="LCZJ02000033">
    <property type="protein sequence ID" value="KTD84672.1"/>
    <property type="molecule type" value="Genomic_DNA"/>
</dbReference>
<dbReference type="InterPro" id="IPR035906">
    <property type="entry name" value="MetI-like_sf"/>
</dbReference>
<evidence type="ECO:0000256" key="4">
    <source>
        <dbReference type="ARBA" id="ARBA00022989"/>
    </source>
</evidence>
<evidence type="ECO:0000259" key="7">
    <source>
        <dbReference type="PROSITE" id="PS50928"/>
    </source>
</evidence>
<dbReference type="OrthoDB" id="9785836at2"/>
<comment type="similarity">
    <text evidence="6">Belongs to the binding-protein-dependent transport system permease family.</text>
</comment>
<proteinExistence type="inferred from homology"/>
<dbReference type="InterPro" id="IPR000515">
    <property type="entry name" value="MetI-like"/>
</dbReference>